<dbReference type="Proteomes" id="UP001146793">
    <property type="component" value="Unassembled WGS sequence"/>
</dbReference>
<dbReference type="EMBL" id="JANTQA010000026">
    <property type="protein sequence ID" value="KAJ3442937.1"/>
    <property type="molecule type" value="Genomic_DNA"/>
</dbReference>
<feature type="domain" description="FUZ/MON1/HPS1 first Longin" evidence="2">
    <location>
        <begin position="179"/>
        <end position="300"/>
    </location>
</feature>
<dbReference type="PRINTS" id="PR01546">
    <property type="entry name" value="YEAST73DUF"/>
</dbReference>
<dbReference type="Pfam" id="PF19036">
    <property type="entry name" value="Fuz_longin_1"/>
    <property type="match status" value="1"/>
</dbReference>
<feature type="compositionally biased region" description="Basic and acidic residues" evidence="1">
    <location>
        <begin position="12"/>
        <end position="30"/>
    </location>
</feature>
<feature type="compositionally biased region" description="Basic and acidic residues" evidence="1">
    <location>
        <begin position="37"/>
        <end position="58"/>
    </location>
</feature>
<feature type="compositionally biased region" description="Basic residues" evidence="1">
    <location>
        <begin position="134"/>
        <end position="144"/>
    </location>
</feature>
<reference evidence="5" key="1">
    <citation type="submission" date="2022-08" db="EMBL/GenBank/DDBJ databases">
        <title>Novel sulphate-reducing endosymbionts in the free-living metamonad Anaeramoeba.</title>
        <authorList>
            <person name="Jerlstrom-Hultqvist J."/>
            <person name="Cepicka I."/>
            <person name="Gallot-Lavallee L."/>
            <person name="Salas-Leiva D."/>
            <person name="Curtis B.A."/>
            <person name="Zahonova K."/>
            <person name="Pipaliya S."/>
            <person name="Dacks J."/>
            <person name="Roger A.J."/>
        </authorList>
    </citation>
    <scope>NUCLEOTIDE SEQUENCE</scope>
    <source>
        <strain evidence="5">Busselton2</strain>
    </source>
</reference>
<feature type="domain" description="FUZ/MON1/HPS1 second Longin" evidence="3">
    <location>
        <begin position="339"/>
        <end position="431"/>
    </location>
</feature>
<evidence type="ECO:0000259" key="4">
    <source>
        <dbReference type="Pfam" id="PF19038"/>
    </source>
</evidence>
<dbReference type="Pfam" id="PF19038">
    <property type="entry name" value="Fuz_longin_3"/>
    <property type="match status" value="1"/>
</dbReference>
<dbReference type="AlphaFoldDB" id="A0AAV7ZR39"/>
<dbReference type="PANTHER" id="PTHR13027">
    <property type="entry name" value="SAND PROTEIN-RELATED"/>
    <property type="match status" value="1"/>
</dbReference>
<protein>
    <submittedName>
        <fullName evidence="5">Sand protein-related</fullName>
    </submittedName>
</protein>
<dbReference type="Pfam" id="PF19037">
    <property type="entry name" value="Fuz_longin_2"/>
    <property type="match status" value="1"/>
</dbReference>
<sequence length="573" mass="67854">MSVQKVGLEEEEKNKNQKDEIIKIQNKEIPKNQLPQTHEEKEKQEINNQQNKKEKENQRNTGSEINKETKIKTEQKQEENKKKKKEEEKEGQTEGGIEKEEFEKNENENKQEIQEEKEEEGKEEGLQENENKKEKKNGKKRKQKNSYLKNQYSQIIKGRRYQKHEEEGIHDQKWINHKKQYFIVTQTGKPIYTRYGSDIKLASFLCVPQALVSFVSQFDDEIIDMKAGGHKYIFLCKGPLILVCVSKSGDTNEYLTQQLEFLYLQTLFFLSYRIIDMLMKNPRMDLSTPLNGTFKFFDNLIYRMNKFPFAIQSSPFLKLDSKVRFKIAKLLKNCSMKFLKYAMLLTKNLFIQITQPKNKNISYADLFLIQNFISDSTLHDNVNWVPFCLPSFSQTQMLYGYIHYIDQEKEFCVCLISSNPQGFMELKELGEELKKILEKEEIISELTKAFNESKKLSASQLKIPYLKHFVYNNKTMNQCYYVQPEIPYNIDKNAKRLSLLYQALRERLLQDNKKYSIFTNYETVSSINSEGNELYSVYHPLITKEEIIKNDNTLISWLKKNMDDLFAETFQNW</sequence>
<feature type="region of interest" description="Disordered" evidence="1">
    <location>
        <begin position="1"/>
        <end position="148"/>
    </location>
</feature>
<name>A0AAV7ZR39_9EUKA</name>
<organism evidence="5 6">
    <name type="scientific">Anaeramoeba flamelloides</name>
    <dbReference type="NCBI Taxonomy" id="1746091"/>
    <lineage>
        <taxon>Eukaryota</taxon>
        <taxon>Metamonada</taxon>
        <taxon>Anaeramoebidae</taxon>
        <taxon>Anaeramoeba</taxon>
    </lineage>
</organism>
<comment type="caution">
    <text evidence="5">The sequence shown here is derived from an EMBL/GenBank/DDBJ whole genome shotgun (WGS) entry which is preliminary data.</text>
</comment>
<accession>A0AAV7ZR39</accession>
<dbReference type="GO" id="GO:0016192">
    <property type="term" value="P:vesicle-mediated transport"/>
    <property type="evidence" value="ECO:0007669"/>
    <property type="project" value="InterPro"/>
</dbReference>
<evidence type="ECO:0000259" key="3">
    <source>
        <dbReference type="Pfam" id="PF19037"/>
    </source>
</evidence>
<dbReference type="InterPro" id="IPR043971">
    <property type="entry name" value="FUZ/MON1/HPS1_longin_2"/>
</dbReference>
<feature type="compositionally biased region" description="Basic and acidic residues" evidence="1">
    <location>
        <begin position="65"/>
        <end position="133"/>
    </location>
</feature>
<evidence type="ECO:0000313" key="5">
    <source>
        <dbReference type="EMBL" id="KAJ3442937.1"/>
    </source>
</evidence>
<evidence type="ECO:0000256" key="1">
    <source>
        <dbReference type="SAM" id="MobiDB-lite"/>
    </source>
</evidence>
<feature type="domain" description="FUZ/MON1/HPS1 third Longin" evidence="4">
    <location>
        <begin position="466"/>
        <end position="561"/>
    </location>
</feature>
<dbReference type="InterPro" id="IPR043972">
    <property type="entry name" value="FUZ/MON1/HPS1_longin_1"/>
</dbReference>
<dbReference type="InterPro" id="IPR043970">
    <property type="entry name" value="FUZ/MON1/HPS1_longin_3"/>
</dbReference>
<gene>
    <name evidence="5" type="ORF">M0812_12689</name>
</gene>
<dbReference type="PANTHER" id="PTHR13027:SF7">
    <property type="entry name" value="VACUOLAR FUSION PROTEIN MON1 HOMOLOG"/>
    <property type="match status" value="1"/>
</dbReference>
<evidence type="ECO:0000259" key="2">
    <source>
        <dbReference type="Pfam" id="PF19036"/>
    </source>
</evidence>
<dbReference type="InterPro" id="IPR004353">
    <property type="entry name" value="Mon1"/>
</dbReference>
<dbReference type="GO" id="GO:0006623">
    <property type="term" value="P:protein targeting to vacuole"/>
    <property type="evidence" value="ECO:0007669"/>
    <property type="project" value="InterPro"/>
</dbReference>
<evidence type="ECO:0000313" key="6">
    <source>
        <dbReference type="Proteomes" id="UP001146793"/>
    </source>
</evidence>
<proteinExistence type="predicted"/>